<dbReference type="EMBL" id="CM042884">
    <property type="protein sequence ID" value="KAI4369996.1"/>
    <property type="molecule type" value="Genomic_DNA"/>
</dbReference>
<reference evidence="2" key="1">
    <citation type="journal article" date="2023" name="Front. Plant Sci.">
        <title>Chromosomal-level genome assembly of Melastoma candidum provides insights into trichome evolution.</title>
        <authorList>
            <person name="Zhong Y."/>
            <person name="Wu W."/>
            <person name="Sun C."/>
            <person name="Zou P."/>
            <person name="Liu Y."/>
            <person name="Dai S."/>
            <person name="Zhou R."/>
        </authorList>
    </citation>
    <scope>NUCLEOTIDE SEQUENCE [LARGE SCALE GENOMIC DNA]</scope>
</reference>
<accession>A0ACB9QWT2</accession>
<proteinExistence type="predicted"/>
<gene>
    <name evidence="1" type="ORF">MLD38_018384</name>
</gene>
<protein>
    <submittedName>
        <fullName evidence="1">Uncharacterized protein</fullName>
    </submittedName>
</protein>
<sequence>MSSCPAYDVSETLRLIEQHLLGEYPPASFGELLVNTPDFSFEAKPGPGMADMNEHGDYDDQPSPEHNLKDGLNCKRRKSGCPVISVPDNKAEVDCDDRRRQYRGVRMRRLGKFTAEIRDPKRKRARLWLGTYNTAMEAARAYDRAAFELRGSKAILNFPNEVGKHDTLSMM</sequence>
<evidence type="ECO:0000313" key="1">
    <source>
        <dbReference type="EMBL" id="KAI4369996.1"/>
    </source>
</evidence>
<comment type="caution">
    <text evidence="1">The sequence shown here is derived from an EMBL/GenBank/DDBJ whole genome shotgun (WGS) entry which is preliminary data.</text>
</comment>
<dbReference type="Proteomes" id="UP001057402">
    <property type="component" value="Chromosome 5"/>
</dbReference>
<name>A0ACB9QWT2_9MYRT</name>
<organism evidence="1 2">
    <name type="scientific">Melastoma candidum</name>
    <dbReference type="NCBI Taxonomy" id="119954"/>
    <lineage>
        <taxon>Eukaryota</taxon>
        <taxon>Viridiplantae</taxon>
        <taxon>Streptophyta</taxon>
        <taxon>Embryophyta</taxon>
        <taxon>Tracheophyta</taxon>
        <taxon>Spermatophyta</taxon>
        <taxon>Magnoliopsida</taxon>
        <taxon>eudicotyledons</taxon>
        <taxon>Gunneridae</taxon>
        <taxon>Pentapetalae</taxon>
        <taxon>rosids</taxon>
        <taxon>malvids</taxon>
        <taxon>Myrtales</taxon>
        <taxon>Melastomataceae</taxon>
        <taxon>Melastomatoideae</taxon>
        <taxon>Melastomateae</taxon>
        <taxon>Melastoma</taxon>
    </lineage>
</organism>
<keyword evidence="2" id="KW-1185">Reference proteome</keyword>
<evidence type="ECO:0000313" key="2">
    <source>
        <dbReference type="Proteomes" id="UP001057402"/>
    </source>
</evidence>